<sequence>MDHVPKARRMASTVRSKARRLTGRVEDQVQLLQEEATDELLVQACAHNHLVWAQRQADASGGHVLSDDGLGDVRAARIEGDQSHVVGSLLSAPRPHTREGLLRLIDLAGRTGAETLSVWATHESHRPLLDAWLGARGARRGGRPHWMVRDCSAAPEPPSAEDVARVTDFTTPDVFDDHVEPDLHCYHPDSSEAWQRMTEARPRRVWHAIQWRDGRPVGQISINVTDGDLGVVGFHDAVFVQSARMRGPGLSRADFFLRFALDLGARYIVLNAADHTAPLWRAIGFRSLGFGQTWWFSAAVLRSGPQPAEVEFAEAIGLGEVDRIGPPPGDIDAPLTNGMSPLQFAAMTGQHGSADRLLQLGATPNLLALWDLDRRHDAAVLLQANPGMIDERGSRSGKTLLHRAVERDDPDLAAFLLSAGAVSDARDGMFDATPLAWAQELRRPRVAAVLRRSGARA</sequence>
<dbReference type="GO" id="GO:0016747">
    <property type="term" value="F:acyltransferase activity, transferring groups other than amino-acyl groups"/>
    <property type="evidence" value="ECO:0007669"/>
    <property type="project" value="InterPro"/>
</dbReference>
<comment type="caution">
    <text evidence="3">The sequence shown here is derived from an EMBL/GenBank/DDBJ whole genome shotgun (WGS) entry which is preliminary data.</text>
</comment>
<keyword evidence="4" id="KW-1185">Reference proteome</keyword>
<dbReference type="Pfam" id="PF00023">
    <property type="entry name" value="Ank"/>
    <property type="match status" value="1"/>
</dbReference>
<evidence type="ECO:0000259" key="2">
    <source>
        <dbReference type="PROSITE" id="PS51186"/>
    </source>
</evidence>
<dbReference type="Proteomes" id="UP000470470">
    <property type="component" value="Unassembled WGS sequence"/>
</dbReference>
<dbReference type="Gene3D" id="3.40.630.30">
    <property type="match status" value="1"/>
</dbReference>
<reference evidence="3 4" key="1">
    <citation type="submission" date="2020-02" db="EMBL/GenBank/DDBJ databases">
        <title>The whole genome sequence of CPCC 205119.</title>
        <authorList>
            <person name="Jiang Z."/>
        </authorList>
    </citation>
    <scope>NUCLEOTIDE SEQUENCE [LARGE SCALE GENOMIC DNA]</scope>
    <source>
        <strain evidence="3 4">CPCC 205119</strain>
    </source>
</reference>
<organism evidence="3 4">
    <name type="scientific">Goekera deserti</name>
    <dbReference type="NCBI Taxonomy" id="2497753"/>
    <lineage>
        <taxon>Bacteria</taxon>
        <taxon>Bacillati</taxon>
        <taxon>Actinomycetota</taxon>
        <taxon>Actinomycetes</taxon>
        <taxon>Geodermatophilales</taxon>
        <taxon>Geodermatophilaceae</taxon>
        <taxon>Goekera</taxon>
    </lineage>
</organism>
<dbReference type="InterPro" id="IPR000182">
    <property type="entry name" value="GNAT_dom"/>
</dbReference>
<dbReference type="SUPFAM" id="SSF48403">
    <property type="entry name" value="Ankyrin repeat"/>
    <property type="match status" value="1"/>
</dbReference>
<dbReference type="InterPro" id="IPR002110">
    <property type="entry name" value="Ankyrin_rpt"/>
</dbReference>
<dbReference type="SUPFAM" id="SSF55729">
    <property type="entry name" value="Acyl-CoA N-acyltransferases (Nat)"/>
    <property type="match status" value="1"/>
</dbReference>
<dbReference type="InterPro" id="IPR016181">
    <property type="entry name" value="Acyl_CoA_acyltransferase"/>
</dbReference>
<name>A0A7K3WCX2_9ACTN</name>
<dbReference type="EMBL" id="JAAGWK010000011">
    <property type="protein sequence ID" value="NEL54331.1"/>
    <property type="molecule type" value="Genomic_DNA"/>
</dbReference>
<dbReference type="PROSITE" id="PS51186">
    <property type="entry name" value="GNAT"/>
    <property type="match status" value="1"/>
</dbReference>
<dbReference type="PROSITE" id="PS50297">
    <property type="entry name" value="ANK_REP_REGION"/>
    <property type="match status" value="2"/>
</dbReference>
<feature type="repeat" description="ANK" evidence="1">
    <location>
        <begin position="337"/>
        <end position="369"/>
    </location>
</feature>
<dbReference type="SMART" id="SM00248">
    <property type="entry name" value="ANK"/>
    <property type="match status" value="2"/>
</dbReference>
<feature type="repeat" description="ANK" evidence="1">
    <location>
        <begin position="396"/>
        <end position="428"/>
    </location>
</feature>
<protein>
    <recommendedName>
        <fullName evidence="2">N-acetyltransferase domain-containing protein</fullName>
    </recommendedName>
</protein>
<evidence type="ECO:0000313" key="4">
    <source>
        <dbReference type="Proteomes" id="UP000470470"/>
    </source>
</evidence>
<feature type="domain" description="N-acetyltransferase" evidence="2">
    <location>
        <begin position="164"/>
        <end position="307"/>
    </location>
</feature>
<dbReference type="Gene3D" id="1.25.40.20">
    <property type="entry name" value="Ankyrin repeat-containing domain"/>
    <property type="match status" value="1"/>
</dbReference>
<accession>A0A7K3WCX2</accession>
<dbReference type="AlphaFoldDB" id="A0A7K3WCX2"/>
<keyword evidence="1" id="KW-0040">ANK repeat</keyword>
<dbReference type="PROSITE" id="PS50088">
    <property type="entry name" value="ANK_REPEAT"/>
    <property type="match status" value="2"/>
</dbReference>
<evidence type="ECO:0000313" key="3">
    <source>
        <dbReference type="EMBL" id="NEL54331.1"/>
    </source>
</evidence>
<dbReference type="RefSeq" id="WP_152727631.1">
    <property type="nucleotide sequence ID" value="NZ_JAABOZ010000001.1"/>
</dbReference>
<gene>
    <name evidence="3" type="ORF">G1H19_09995</name>
</gene>
<evidence type="ECO:0000256" key="1">
    <source>
        <dbReference type="PROSITE-ProRule" id="PRU00023"/>
    </source>
</evidence>
<dbReference type="InterPro" id="IPR036770">
    <property type="entry name" value="Ankyrin_rpt-contain_sf"/>
</dbReference>
<proteinExistence type="predicted"/>